<feature type="transmembrane region" description="Helical" evidence="8">
    <location>
        <begin position="387"/>
        <end position="408"/>
    </location>
</feature>
<evidence type="ECO:0000256" key="4">
    <source>
        <dbReference type="ARBA" id="ARBA00022989"/>
    </source>
</evidence>
<dbReference type="Proteomes" id="UP000184612">
    <property type="component" value="Unassembled WGS sequence"/>
</dbReference>
<proteinExistence type="inferred from homology"/>
<dbReference type="GO" id="GO:0022857">
    <property type="term" value="F:transmembrane transporter activity"/>
    <property type="evidence" value="ECO:0007669"/>
    <property type="project" value="TreeGrafter"/>
</dbReference>
<reference evidence="10 11" key="1">
    <citation type="submission" date="2016-12" db="EMBL/GenBank/DDBJ databases">
        <authorList>
            <person name="Song W.-J."/>
            <person name="Kurnit D.M."/>
        </authorList>
    </citation>
    <scope>NUCLEOTIDE SEQUENCE [LARGE SCALE GENOMIC DNA]</scope>
    <source>
        <strain evidence="10 11">DSM 12503</strain>
    </source>
</reference>
<feature type="transmembrane region" description="Helical" evidence="8">
    <location>
        <begin position="20"/>
        <end position="40"/>
    </location>
</feature>
<evidence type="ECO:0000313" key="11">
    <source>
        <dbReference type="Proteomes" id="UP000184612"/>
    </source>
</evidence>
<keyword evidence="2" id="KW-1003">Cell membrane</keyword>
<evidence type="ECO:0000256" key="3">
    <source>
        <dbReference type="ARBA" id="ARBA00022692"/>
    </source>
</evidence>
<comment type="subcellular location">
    <subcellularLocation>
        <location evidence="1">Cell membrane</location>
        <topology evidence="1">Multi-pass membrane protein</topology>
    </subcellularLocation>
</comment>
<gene>
    <name evidence="10" type="ORF">SAMN02745217_00590</name>
</gene>
<feature type="transmembrane region" description="Helical" evidence="8">
    <location>
        <begin position="478"/>
        <end position="500"/>
    </location>
</feature>
<feature type="transmembrane region" description="Helical" evidence="8">
    <location>
        <begin position="554"/>
        <end position="575"/>
    </location>
</feature>
<dbReference type="AlphaFoldDB" id="A0A1M7XZ42"/>
<comment type="similarity">
    <text evidence="6">Belongs to the ABC-4 integral membrane protein family.</text>
</comment>
<dbReference type="InterPro" id="IPR003838">
    <property type="entry name" value="ABC3_permease_C"/>
</dbReference>
<feature type="transmembrane region" description="Helical" evidence="8">
    <location>
        <begin position="987"/>
        <end position="1010"/>
    </location>
</feature>
<protein>
    <submittedName>
        <fullName evidence="10">FtsX-like permease family protein</fullName>
    </submittedName>
</protein>
<feature type="domain" description="ABC3 transporter permease C-terminal" evidence="9">
    <location>
        <begin position="391"/>
        <end position="502"/>
    </location>
</feature>
<accession>A0A1M7XZ42</accession>
<keyword evidence="11" id="KW-1185">Reference proteome</keyword>
<evidence type="ECO:0000259" key="9">
    <source>
        <dbReference type="Pfam" id="PF02687"/>
    </source>
</evidence>
<name>A0A1M7XZ42_9FIRM</name>
<sequence length="1076" mass="120479">MNLREIARNGMKGRKKDSFLLKLVVSLSFAFITAALIFQASMEKTKTAQREELYGSWQGAYLGGNEDTYKKLLKEKEIKTVTSTTNIGSSDNLGIIGTLPKDLQKMGNFTLYKGRFPQEDDEILVELNQLSNAGMDLSVGQKVNLSIVMVTEDNSVNQEVDIRMNEAYSKGENLVKYGFHENPSTDIKDIHVVVSTDYVYLFKSGEPSDTETIKEKGFLSHQEVMLQKEFTICGILNTYSDKWDLGGHTVPNAFVTEEAGSALTDAFYHNGYTDVKDYKMPMDIFFRLRSLDSNIFKRLAAKYPDTAAKSEDLYDFYSRIWVNINKNISPAEREKISKYYNTGVSEEPSGEDTGMMKGSVTQGGDSTSNFRRNSFSYPDTDNSVEHMITASILGIIFITTVCAVFQIFLTQIKRRGRKLVLLKSIGATKGQLAGILFWEAVYFWRTGLVFGALGGSGVSVLILYLMKFMGKEELVIAIPLKLLLVGILIGSISLFAGVLLPAVSAVNVPLTGTMEKKQKHKKGTALKKEKNRYVKQDFFHITLRYLKISRGKSLLSFAISLFIISILSASLYLSYHAFQRYQDSVLDTGRPDYTLKAVYGENQNKLPEIEAELKKIKGVENITSYKYGKNLLFWYDGMDKDTLINTFESLLPDKLKSEHFAKYVPDTKDQPEYITNAYYSYYYGIAPDAEASKAILSAVTEGSVDLERFKKGEEVILLVPLYKTENTEDTAKNTAKEEGKGSKKAGYEKVKAAVGLDKRFHWLLEEDDAYYTSLDGRYKNLYDSYPTIKPGDTLYLSADKEKLTEGGKIPGFNTAQVRVGGIIRYFPKDGVWPFSNLVPAYAVIGSMDGMEALYPNSKMGLFRVNIDQMTEMVKVLYPSSYGRTLWNITAKDKENPEVLDAALLSFANKYGFTLYNYKESSERVLGEALNNILIIGLLGLISSVIALVAFYNTAVSRMEQERNRIGILQSMGVTKGQFTCQYLLQGVIQGTFAVILTNAALFILLLAVAAVTSDIQIGSFGTLVNVTVAELLWKYPWPVHILISIIFIGVITILQIVPAVRIARQYPVENIRSLGR</sequence>
<dbReference type="InterPro" id="IPR050250">
    <property type="entry name" value="Macrolide_Exporter_MacB"/>
</dbReference>
<dbReference type="STRING" id="1121345.SAMN02745217_00590"/>
<feature type="transmembrane region" description="Helical" evidence="8">
    <location>
        <begin position="1041"/>
        <end position="1063"/>
    </location>
</feature>
<evidence type="ECO:0000256" key="2">
    <source>
        <dbReference type="ARBA" id="ARBA00022475"/>
    </source>
</evidence>
<feature type="compositionally biased region" description="Polar residues" evidence="7">
    <location>
        <begin position="359"/>
        <end position="372"/>
    </location>
</feature>
<keyword evidence="3 8" id="KW-0812">Transmembrane</keyword>
<dbReference type="PANTHER" id="PTHR30572:SF4">
    <property type="entry name" value="ABC TRANSPORTER PERMEASE YTRF"/>
    <property type="match status" value="1"/>
</dbReference>
<feature type="domain" description="ABC3 transporter permease C-terminal" evidence="9">
    <location>
        <begin position="938"/>
        <end position="1065"/>
    </location>
</feature>
<evidence type="ECO:0000256" key="8">
    <source>
        <dbReference type="SAM" id="Phobius"/>
    </source>
</evidence>
<dbReference type="GO" id="GO:0005886">
    <property type="term" value="C:plasma membrane"/>
    <property type="evidence" value="ECO:0007669"/>
    <property type="project" value="UniProtKB-SubCell"/>
</dbReference>
<keyword evidence="4 8" id="KW-1133">Transmembrane helix</keyword>
<evidence type="ECO:0000256" key="1">
    <source>
        <dbReference type="ARBA" id="ARBA00004651"/>
    </source>
</evidence>
<evidence type="ECO:0000256" key="6">
    <source>
        <dbReference type="ARBA" id="ARBA00038076"/>
    </source>
</evidence>
<feature type="transmembrane region" description="Helical" evidence="8">
    <location>
        <begin position="444"/>
        <end position="466"/>
    </location>
</feature>
<dbReference type="PANTHER" id="PTHR30572">
    <property type="entry name" value="MEMBRANE COMPONENT OF TRANSPORTER-RELATED"/>
    <property type="match status" value="1"/>
</dbReference>
<dbReference type="EMBL" id="FRFD01000003">
    <property type="protein sequence ID" value="SHO44424.1"/>
    <property type="molecule type" value="Genomic_DNA"/>
</dbReference>
<evidence type="ECO:0000313" key="10">
    <source>
        <dbReference type="EMBL" id="SHO44424.1"/>
    </source>
</evidence>
<evidence type="ECO:0000256" key="5">
    <source>
        <dbReference type="ARBA" id="ARBA00023136"/>
    </source>
</evidence>
<dbReference type="Pfam" id="PF02687">
    <property type="entry name" value="FtsX"/>
    <property type="match status" value="2"/>
</dbReference>
<feature type="transmembrane region" description="Helical" evidence="8">
    <location>
        <begin position="928"/>
        <end position="951"/>
    </location>
</feature>
<organism evidence="10 11">
    <name type="scientific">Anaerocolumna xylanovorans DSM 12503</name>
    <dbReference type="NCBI Taxonomy" id="1121345"/>
    <lineage>
        <taxon>Bacteria</taxon>
        <taxon>Bacillati</taxon>
        <taxon>Bacillota</taxon>
        <taxon>Clostridia</taxon>
        <taxon>Lachnospirales</taxon>
        <taxon>Lachnospiraceae</taxon>
        <taxon>Anaerocolumna</taxon>
    </lineage>
</organism>
<evidence type="ECO:0000256" key="7">
    <source>
        <dbReference type="SAM" id="MobiDB-lite"/>
    </source>
</evidence>
<feature type="region of interest" description="Disordered" evidence="7">
    <location>
        <begin position="346"/>
        <end position="372"/>
    </location>
</feature>
<keyword evidence="5 8" id="KW-0472">Membrane</keyword>